<organism>
    <name type="scientific">Pediculus humanus subsp. corporis</name>
    <name type="common">Body louse</name>
    <dbReference type="NCBI Taxonomy" id="121224"/>
    <lineage>
        <taxon>Eukaryota</taxon>
        <taxon>Metazoa</taxon>
        <taxon>Ecdysozoa</taxon>
        <taxon>Arthropoda</taxon>
        <taxon>Hexapoda</taxon>
        <taxon>Insecta</taxon>
        <taxon>Pterygota</taxon>
        <taxon>Neoptera</taxon>
        <taxon>Paraneoptera</taxon>
        <taxon>Psocodea</taxon>
        <taxon>Troctomorpha</taxon>
        <taxon>Phthiraptera</taxon>
        <taxon>Anoplura</taxon>
        <taxon>Pediculidae</taxon>
        <taxon>Pediculus</taxon>
    </lineage>
</organism>
<keyword evidence="2" id="KW-0175">Coiled coil</keyword>
<gene>
    <name evidence="6" type="primary">8229669</name>
    <name evidence="5" type="ORF">Phum_PHUM290370</name>
</gene>
<dbReference type="InterPro" id="IPR039199">
    <property type="entry name" value="FAM91"/>
</dbReference>
<protein>
    <recommendedName>
        <fullName evidence="8">Protein FAM91A1</fullName>
    </recommendedName>
</protein>
<reference evidence="6" key="3">
    <citation type="submission" date="2020-05" db="UniProtKB">
        <authorList>
            <consortium name="EnsemblMetazoa"/>
        </authorList>
    </citation>
    <scope>IDENTIFICATION</scope>
    <source>
        <strain evidence="6">USDA</strain>
    </source>
</reference>
<dbReference type="OMA" id="CRSKIMW"/>
<evidence type="ECO:0000313" key="6">
    <source>
        <dbReference type="EnsemblMetazoa" id="PHUM290370-PA"/>
    </source>
</evidence>
<dbReference type="eggNOG" id="KOG3707">
    <property type="taxonomic scope" value="Eukaryota"/>
</dbReference>
<dbReference type="PANTHER" id="PTHR28441">
    <property type="entry name" value="PROTEIN FAM91A1"/>
    <property type="match status" value="1"/>
</dbReference>
<dbReference type="KEGG" id="phu:Phum_PHUM290370"/>
<evidence type="ECO:0000256" key="1">
    <source>
        <dbReference type="ARBA" id="ARBA00010319"/>
    </source>
</evidence>
<dbReference type="AlphaFoldDB" id="E0VLM3"/>
<dbReference type="CTD" id="8229669"/>
<sequence length="751" mass="85795">MNAEVENYIRNNVIWNEIPNNVKQKWILNQKEYEKQIVEFSIKNQLRFKGNIVNNVKKNAKQYYEELLAYSRQSLMLYPYHLSDVIVPGLRVTPFQYYIAMMENIMTQGRSYDSLPNFTAADCIRLLGIGRNEYIELMNKCHSGRKLFRKKNIRDLLPTKPVKINIENWWVVHLGSVTEEDIKLITPVEKELIDKIIDFGKQKAGDTDLILLQKLYNKGLVFLEVPIEDNDYIVVPPLEGFVMNRVLGDYFETLLYKIFVSIDENTSVSELANVLQIDLKSVKNAVSLYCRLGFAKKKTNELDDVENISSWSICTSIKRQSSTASVTDPLLLELDEALAEAGLSTNQESNVSEDYEGTLLSSPTRNKRIAFLFDSTLTAFLMMGNLSPGLKNHAVTMFEVGKLPDESLDSLLNELEKVSTDDSEGEAQRYFEHALVLRSTILFLRQNQQMTEIVAGVDLIRCESLQSLDAATCSRLLNKNYALLVSMAPLSKEISPIRNMTPPHLGPATPEVNSEWFKLFIYFVTGYEVIDLKHNCGFLTMVHLNQQGDLNQCNSYFKEVNNYFESNNSMVNSWIDSQVINKEESQVPSPVNGLTNQNFASILEEELNNLEKNKMESSKEKSMNERRENKIDKELSGWTLLDCDFGIPLFNATTNEQVCKAICDHKLWAKSSLDLLKESGGSLSLKLLDFIHKLQDSPDLTDLKLEETNEPLATLLPKRNLIFHDGKLNLLNRQSAFMRYLTNKLWDGSSF</sequence>
<evidence type="ECO:0000313" key="5">
    <source>
        <dbReference type="EMBL" id="EEB14279.1"/>
    </source>
</evidence>
<evidence type="ECO:0008006" key="8">
    <source>
        <dbReference type="Google" id="ProtNLM"/>
    </source>
</evidence>
<dbReference type="HOGENOM" id="CLU_010656_0_0_1"/>
<feature type="domain" description="FAM91 C-terminal" evidence="4">
    <location>
        <begin position="366"/>
        <end position="526"/>
    </location>
</feature>
<dbReference type="InParanoid" id="E0VLM3"/>
<dbReference type="InterPro" id="IPR028097">
    <property type="entry name" value="FAM91_C_dom"/>
</dbReference>
<dbReference type="Pfam" id="PF14647">
    <property type="entry name" value="FAM91_N"/>
    <property type="match status" value="1"/>
</dbReference>
<dbReference type="VEuPathDB" id="VectorBase:PHUM290370"/>
<evidence type="ECO:0000259" key="3">
    <source>
        <dbReference type="Pfam" id="PF14647"/>
    </source>
</evidence>
<reference evidence="5" key="2">
    <citation type="submission" date="2007-04" db="EMBL/GenBank/DDBJ databases">
        <title>The genome of the human body louse.</title>
        <authorList>
            <consortium name="The Human Body Louse Genome Consortium"/>
            <person name="Kirkness E."/>
            <person name="Walenz B."/>
            <person name="Hass B."/>
            <person name="Bruggner R."/>
            <person name="Strausberg R."/>
        </authorList>
    </citation>
    <scope>NUCLEOTIDE SEQUENCE</scope>
    <source>
        <strain evidence="5">USDA</strain>
    </source>
</reference>
<dbReference type="InterPro" id="IPR028091">
    <property type="entry name" value="FAM91_N_dom"/>
</dbReference>
<feature type="coiled-coil region" evidence="2">
    <location>
        <begin position="600"/>
        <end position="627"/>
    </location>
</feature>
<feature type="domain" description="FAM91 C-terminal" evidence="4">
    <location>
        <begin position="528"/>
        <end position="729"/>
    </location>
</feature>
<name>E0VLM3_PEDHC</name>
<dbReference type="EMBL" id="AAZO01003373">
    <property type="status" value="NOT_ANNOTATED_CDS"/>
    <property type="molecule type" value="Genomic_DNA"/>
</dbReference>
<dbReference type="Proteomes" id="UP000009046">
    <property type="component" value="Unassembled WGS sequence"/>
</dbReference>
<evidence type="ECO:0000256" key="2">
    <source>
        <dbReference type="SAM" id="Coils"/>
    </source>
</evidence>
<dbReference type="STRING" id="121224.E0VLM3"/>
<reference evidence="5" key="1">
    <citation type="submission" date="2007-04" db="EMBL/GenBank/DDBJ databases">
        <title>Annotation of Pediculus humanus corporis strain USDA.</title>
        <authorList>
            <person name="Kirkness E."/>
            <person name="Hannick L."/>
            <person name="Hass B."/>
            <person name="Bruggner R."/>
            <person name="Lawson D."/>
            <person name="Bidwell S."/>
            <person name="Joardar V."/>
            <person name="Caler E."/>
            <person name="Walenz B."/>
            <person name="Inman J."/>
            <person name="Schobel S."/>
            <person name="Galinsky K."/>
            <person name="Amedeo P."/>
            <person name="Strausberg R."/>
        </authorList>
    </citation>
    <scope>NUCLEOTIDE SEQUENCE</scope>
    <source>
        <strain evidence="5">USDA</strain>
    </source>
</reference>
<feature type="domain" description="FAM91 N-terminal" evidence="3">
    <location>
        <begin position="8"/>
        <end position="311"/>
    </location>
</feature>
<proteinExistence type="inferred from homology"/>
<dbReference type="EMBL" id="DS235277">
    <property type="protein sequence ID" value="EEB14279.1"/>
    <property type="molecule type" value="Genomic_DNA"/>
</dbReference>
<dbReference type="OrthoDB" id="275996at2759"/>
<accession>E0VLM3</accession>
<dbReference type="GeneID" id="8229669"/>
<dbReference type="FunCoup" id="E0VLM3">
    <property type="interactions" value="2037"/>
</dbReference>
<keyword evidence="7" id="KW-1185">Reference proteome</keyword>
<dbReference type="Pfam" id="PF14648">
    <property type="entry name" value="FAM91_C"/>
    <property type="match status" value="2"/>
</dbReference>
<evidence type="ECO:0000313" key="7">
    <source>
        <dbReference type="Proteomes" id="UP000009046"/>
    </source>
</evidence>
<dbReference type="EnsemblMetazoa" id="PHUM290370-RA">
    <property type="protein sequence ID" value="PHUM290370-PA"/>
    <property type="gene ID" value="PHUM290370"/>
</dbReference>
<comment type="similarity">
    <text evidence="1">Belongs to the FAM91 family.</text>
</comment>
<dbReference type="EMBL" id="AAZO01003372">
    <property type="status" value="NOT_ANNOTATED_CDS"/>
    <property type="molecule type" value="Genomic_DNA"/>
</dbReference>
<dbReference type="PANTHER" id="PTHR28441:SF2">
    <property type="entry name" value="PROTEIN FAM91A1"/>
    <property type="match status" value="1"/>
</dbReference>
<evidence type="ECO:0000259" key="4">
    <source>
        <dbReference type="Pfam" id="PF14648"/>
    </source>
</evidence>
<dbReference type="RefSeq" id="XP_002427017.1">
    <property type="nucleotide sequence ID" value="XM_002426972.1"/>
</dbReference>